<keyword evidence="1" id="KW-1133">Transmembrane helix</keyword>
<evidence type="ECO:0000256" key="1">
    <source>
        <dbReference type="SAM" id="Phobius"/>
    </source>
</evidence>
<reference evidence="2" key="1">
    <citation type="journal article" date="2014" name="Int. J. Syst. Evol. Microbiol.">
        <title>Complete genome sequence of Corynebacterium casei LMG S-19264T (=DSM 44701T), isolated from a smear-ripened cheese.</title>
        <authorList>
            <consortium name="US DOE Joint Genome Institute (JGI-PGF)"/>
            <person name="Walter F."/>
            <person name="Albersmeier A."/>
            <person name="Kalinowski J."/>
            <person name="Ruckert C."/>
        </authorList>
    </citation>
    <scope>NUCLEOTIDE SEQUENCE</scope>
    <source>
        <strain evidence="2">VKM B-2484</strain>
    </source>
</reference>
<evidence type="ECO:0000313" key="2">
    <source>
        <dbReference type="EMBL" id="GLK71011.1"/>
    </source>
</evidence>
<proteinExistence type="predicted"/>
<dbReference type="EMBL" id="BSFJ01000005">
    <property type="protein sequence ID" value="GLK71011.1"/>
    <property type="molecule type" value="Genomic_DNA"/>
</dbReference>
<evidence type="ECO:0000313" key="3">
    <source>
        <dbReference type="Proteomes" id="UP001143370"/>
    </source>
</evidence>
<keyword evidence="1" id="KW-0472">Membrane</keyword>
<comment type="caution">
    <text evidence="2">The sequence shown here is derived from an EMBL/GenBank/DDBJ whole genome shotgun (WGS) entry which is preliminary data.</text>
</comment>
<reference evidence="2" key="2">
    <citation type="submission" date="2023-01" db="EMBL/GenBank/DDBJ databases">
        <authorList>
            <person name="Sun Q."/>
            <person name="Evtushenko L."/>
        </authorList>
    </citation>
    <scope>NUCLEOTIDE SEQUENCE</scope>
    <source>
        <strain evidence="2">VKM B-2484</strain>
    </source>
</reference>
<dbReference type="Proteomes" id="UP001143370">
    <property type="component" value="Unassembled WGS sequence"/>
</dbReference>
<protein>
    <submittedName>
        <fullName evidence="2">Uncharacterized protein</fullName>
    </submittedName>
</protein>
<gene>
    <name evidence="2" type="ORF">GCM10017643_11260</name>
</gene>
<keyword evidence="1" id="KW-0812">Transmembrane</keyword>
<keyword evidence="3" id="KW-1185">Reference proteome</keyword>
<organism evidence="2 3">
    <name type="scientific">Ancylobacter dichloromethanicus</name>
    <dbReference type="NCBI Taxonomy" id="518825"/>
    <lineage>
        <taxon>Bacteria</taxon>
        <taxon>Pseudomonadati</taxon>
        <taxon>Pseudomonadota</taxon>
        <taxon>Alphaproteobacteria</taxon>
        <taxon>Hyphomicrobiales</taxon>
        <taxon>Xanthobacteraceae</taxon>
        <taxon>Ancylobacter</taxon>
    </lineage>
</organism>
<feature type="transmembrane region" description="Helical" evidence="1">
    <location>
        <begin position="35"/>
        <end position="52"/>
    </location>
</feature>
<dbReference type="RefSeq" id="WP_309299168.1">
    <property type="nucleotide sequence ID" value="NZ_BSFJ01000005.1"/>
</dbReference>
<sequence length="69" mass="7480">MGRPSIGPILARQTGLTLLAFARVGRLAFVPGRPFLGLPYIFSIAALVLAARRADDPRALMKPCFEGQR</sequence>
<name>A0A9W6J556_9HYPH</name>
<accession>A0A9W6J556</accession>
<dbReference type="AlphaFoldDB" id="A0A9W6J556"/>